<dbReference type="GeneID" id="20039877"/>
<dbReference type="EMBL" id="KI965485">
    <property type="protein sequence ID" value="EUD64975.1"/>
    <property type="molecule type" value="Genomic_DNA"/>
</dbReference>
<feature type="region of interest" description="Disordered" evidence="1">
    <location>
        <begin position="96"/>
        <end position="142"/>
    </location>
</feature>
<evidence type="ECO:0000256" key="1">
    <source>
        <dbReference type="SAM" id="MobiDB-lite"/>
    </source>
</evidence>
<feature type="region of interest" description="Disordered" evidence="1">
    <location>
        <begin position="277"/>
        <end position="305"/>
    </location>
</feature>
<dbReference type="RefSeq" id="XP_008818404.1">
    <property type="nucleotide sequence ID" value="XM_008820182.1"/>
</dbReference>
<dbReference type="Proteomes" id="UP000030640">
    <property type="component" value="Unassembled WGS sequence"/>
</dbReference>
<keyword evidence="2" id="KW-0812">Transmembrane</keyword>
<keyword evidence="2" id="KW-1133">Transmembrane helix</keyword>
<feature type="transmembrane region" description="Helical" evidence="2">
    <location>
        <begin position="224"/>
        <end position="242"/>
    </location>
</feature>
<accession>W7A081</accession>
<keyword evidence="2" id="KW-0472">Membrane</keyword>
<evidence type="ECO:0000313" key="3">
    <source>
        <dbReference type="EMBL" id="EUD64975.1"/>
    </source>
</evidence>
<reference evidence="3 4" key="1">
    <citation type="submission" date="2013-02" db="EMBL/GenBank/DDBJ databases">
        <title>The Genome Sequence of Plasmodium inui San Antonio 1.</title>
        <authorList>
            <consortium name="The Broad Institute Genome Sequencing Platform"/>
            <consortium name="The Broad Institute Genome Sequencing Center for Infectious Disease"/>
            <person name="Neafsey D."/>
            <person name="Cheeseman I."/>
            <person name="Volkman S."/>
            <person name="Adams J."/>
            <person name="Walker B."/>
            <person name="Young S.K."/>
            <person name="Zeng Q."/>
            <person name="Gargeya S."/>
            <person name="Fitzgerald M."/>
            <person name="Haas B."/>
            <person name="Abouelleil A."/>
            <person name="Alvarado L."/>
            <person name="Arachchi H.M."/>
            <person name="Berlin A.M."/>
            <person name="Chapman S.B."/>
            <person name="Dewar J."/>
            <person name="Goldberg J."/>
            <person name="Griggs A."/>
            <person name="Gujja S."/>
            <person name="Hansen M."/>
            <person name="Howarth C."/>
            <person name="Imamovic A."/>
            <person name="Larimer J."/>
            <person name="McCowan C."/>
            <person name="Murphy C."/>
            <person name="Neiman D."/>
            <person name="Pearson M."/>
            <person name="Priest M."/>
            <person name="Roberts A."/>
            <person name="Saif S."/>
            <person name="Shea T."/>
            <person name="Sisk P."/>
            <person name="Sykes S."/>
            <person name="Wortman J."/>
            <person name="Nusbaum C."/>
            <person name="Birren B."/>
        </authorList>
    </citation>
    <scope>NUCLEOTIDE SEQUENCE [LARGE SCALE GENOMIC DNA]</scope>
    <source>
        <strain evidence="3 4">San Antonio 1</strain>
    </source>
</reference>
<dbReference type="AlphaFoldDB" id="W7A081"/>
<evidence type="ECO:0000256" key="2">
    <source>
        <dbReference type="SAM" id="Phobius"/>
    </source>
</evidence>
<organism evidence="3 4">
    <name type="scientific">Plasmodium inui San Antonio 1</name>
    <dbReference type="NCBI Taxonomy" id="1237626"/>
    <lineage>
        <taxon>Eukaryota</taxon>
        <taxon>Sar</taxon>
        <taxon>Alveolata</taxon>
        <taxon>Apicomplexa</taxon>
        <taxon>Aconoidasida</taxon>
        <taxon>Haemosporida</taxon>
        <taxon>Plasmodiidae</taxon>
        <taxon>Plasmodium</taxon>
        <taxon>Plasmodium (Plasmodium)</taxon>
    </lineage>
</organism>
<proteinExistence type="predicted"/>
<sequence length="305" mass="33897">MFLKNKEISSIDTMSYRYNILVDKSLRKADANVLTKDQPKKEVLNSIFFYSKIFAFTLLIWASQCSYSHTNFSSSHDEVYTAGIVENAAFNRCLASNKPRGNNPPNPHGSYMSEGANGQQSPSTSQGAPPSPAPQQAEAGGAAPSELNIDIEQKLKDLKDVIWDKVENAVEWGTLSDNVKGYLGKIDLNLESKILDEVNKANRNSNLMEIPDCRTQIINSFSQNYTIITPPLLLLILSILTSDRCKKHLANVLLTSVLVTLTYIFFKLKKIDDIKKQSANADQSHKNDSGYTGKKAKDKTKSARD</sequence>
<evidence type="ECO:0000313" key="4">
    <source>
        <dbReference type="Proteomes" id="UP000030640"/>
    </source>
</evidence>
<keyword evidence="4" id="KW-1185">Reference proteome</keyword>
<dbReference type="OrthoDB" id="383166at2759"/>
<gene>
    <name evidence="3" type="ORF">C922_04603</name>
</gene>
<dbReference type="VEuPathDB" id="PlasmoDB:C922_04603"/>
<name>W7A081_9APIC</name>
<evidence type="ECO:0008006" key="5">
    <source>
        <dbReference type="Google" id="ProtNLM"/>
    </source>
</evidence>
<feature type="compositionally biased region" description="Low complexity" evidence="1">
    <location>
        <begin position="118"/>
        <end position="142"/>
    </location>
</feature>
<protein>
    <recommendedName>
        <fullName evidence="5">EMP1-trafficking protein</fullName>
    </recommendedName>
</protein>
<feature type="transmembrane region" description="Helical" evidence="2">
    <location>
        <begin position="248"/>
        <end position="266"/>
    </location>
</feature>